<dbReference type="EMBL" id="CP074694">
    <property type="protein sequence ID" value="QVL32265.1"/>
    <property type="molecule type" value="Genomic_DNA"/>
</dbReference>
<gene>
    <name evidence="1" type="ORF">KIH39_26115</name>
</gene>
<accession>A0A8E6B521</accession>
<sequence>MSLPVYHWKNGVYGVMVATIGLSQPITKPEQTSTETEIVEISLLLPRWQIQLMENVAQQRGMNLAQMLRRMIGATFAPQTVSQS</sequence>
<evidence type="ECO:0000313" key="2">
    <source>
        <dbReference type="Proteomes" id="UP000676194"/>
    </source>
</evidence>
<keyword evidence="2" id="KW-1185">Reference proteome</keyword>
<evidence type="ECO:0000313" key="1">
    <source>
        <dbReference type="EMBL" id="QVL32265.1"/>
    </source>
</evidence>
<organism evidence="1 2">
    <name type="scientific">Telmatocola sphagniphila</name>
    <dbReference type="NCBI Taxonomy" id="1123043"/>
    <lineage>
        <taxon>Bacteria</taxon>
        <taxon>Pseudomonadati</taxon>
        <taxon>Planctomycetota</taxon>
        <taxon>Planctomycetia</taxon>
        <taxon>Gemmatales</taxon>
        <taxon>Gemmataceae</taxon>
    </lineage>
</organism>
<reference evidence="1" key="1">
    <citation type="submission" date="2021-05" db="EMBL/GenBank/DDBJ databases">
        <title>Complete genome sequence of the cellulolytic planctomycete Telmatocola sphagniphila SP2T and characterization of the first cellulase from planctomycetes.</title>
        <authorList>
            <person name="Rakitin A.L."/>
            <person name="Beletsky A.V."/>
            <person name="Naumoff D.G."/>
            <person name="Kulichevskaya I.S."/>
            <person name="Mardanov A.V."/>
            <person name="Ravin N.V."/>
            <person name="Dedysh S.N."/>
        </authorList>
    </citation>
    <scope>NUCLEOTIDE SEQUENCE</scope>
    <source>
        <strain evidence="1">SP2T</strain>
    </source>
</reference>
<protein>
    <submittedName>
        <fullName evidence="1">Uncharacterized protein</fullName>
    </submittedName>
</protein>
<dbReference type="AlphaFoldDB" id="A0A8E6B521"/>
<dbReference type="Proteomes" id="UP000676194">
    <property type="component" value="Chromosome"/>
</dbReference>
<proteinExistence type="predicted"/>
<dbReference type="KEGG" id="tsph:KIH39_26115"/>
<name>A0A8E6B521_9BACT</name>
<dbReference type="RefSeq" id="WP_213497056.1">
    <property type="nucleotide sequence ID" value="NZ_CP074694.1"/>
</dbReference>